<protein>
    <submittedName>
        <fullName evidence="2">Glycosyl transferase group 1</fullName>
    </submittedName>
</protein>
<dbReference type="InterPro" id="IPR001296">
    <property type="entry name" value="Glyco_trans_1"/>
</dbReference>
<comment type="caution">
    <text evidence="2">The sequence shown here is derived from an EMBL/GenBank/DDBJ whole genome shotgun (WGS) entry which is preliminary data.</text>
</comment>
<dbReference type="SUPFAM" id="SSF53756">
    <property type="entry name" value="UDP-Glycosyltransferase/glycogen phosphorylase"/>
    <property type="match status" value="1"/>
</dbReference>
<feature type="domain" description="Glycosyl transferase family 1" evidence="1">
    <location>
        <begin position="233"/>
        <end position="376"/>
    </location>
</feature>
<organism evidence="2 3">
    <name type="scientific">Novosphingobium pentaromativorans US6-1</name>
    <dbReference type="NCBI Taxonomy" id="1088721"/>
    <lineage>
        <taxon>Bacteria</taxon>
        <taxon>Pseudomonadati</taxon>
        <taxon>Pseudomonadota</taxon>
        <taxon>Alphaproteobacteria</taxon>
        <taxon>Sphingomonadales</taxon>
        <taxon>Sphingomonadaceae</taxon>
        <taxon>Novosphingobium</taxon>
    </lineage>
</organism>
<dbReference type="PANTHER" id="PTHR45947">
    <property type="entry name" value="SULFOQUINOVOSYL TRANSFERASE SQD2"/>
    <property type="match status" value="1"/>
</dbReference>
<gene>
    <name evidence="2" type="ORF">NSU_1274</name>
</gene>
<dbReference type="InterPro" id="IPR050194">
    <property type="entry name" value="Glycosyltransferase_grp1"/>
</dbReference>
<reference evidence="2 3" key="1">
    <citation type="journal article" date="2012" name="J. Bacteriol.">
        <title>Genome sequence of benzo(a)pyrene-degrading bacterium Novosphingobium pentaromativorans US6-1.</title>
        <authorList>
            <person name="Luo Y.R."/>
            <person name="Kang S.G."/>
            <person name="Kim S.J."/>
            <person name="Kim M.R."/>
            <person name="Li N."/>
            <person name="Lee J.H."/>
            <person name="Kwon K.K."/>
        </authorList>
    </citation>
    <scope>NUCLEOTIDE SEQUENCE [LARGE SCALE GENOMIC DNA]</scope>
    <source>
        <strain evidence="2 3">US6-1</strain>
    </source>
</reference>
<accession>G6EAA3</accession>
<dbReference type="Gene3D" id="3.40.50.2000">
    <property type="entry name" value="Glycogen Phosphorylase B"/>
    <property type="match status" value="2"/>
</dbReference>
<dbReference type="PATRIC" id="fig|1088721.3.peg.1257"/>
<dbReference type="AlphaFoldDB" id="G6EAA3"/>
<proteinExistence type="predicted"/>
<name>G6EAA3_9SPHN</name>
<dbReference type="GO" id="GO:0016757">
    <property type="term" value="F:glycosyltransferase activity"/>
    <property type="evidence" value="ECO:0007669"/>
    <property type="project" value="InterPro"/>
</dbReference>
<dbReference type="CDD" id="cd03801">
    <property type="entry name" value="GT4_PimA-like"/>
    <property type="match status" value="1"/>
</dbReference>
<dbReference type="STRING" id="1088721.JI59_13735"/>
<sequence length="407" mass="44267">MLRRVVVLHDYSEALGGASHLVQVLIGELRRRGLATTFISGDAGSRFDRADVEFLPLHGKALLERSKLGALTCGLYNHRAFVRTREWIANNDTPGTIYHLHGWSKILTPAIFAALRQVSGRLILHGHDYFNGCPNGAFFDYVREQDCAVKPLGAACLKSRCDKASHAQKLWRVGRESLRRGLQHGGTNAARLLMIHPGQEAQFRRSGWNSGRLRTVRNPVSPLSVDRIKAEANRGIVFIGRISTEKGADLAAAAARRSGLPITFVGDGSEVDLVRRRNPGAQFLGRQDRSGVAKALSSARVAVMPSRWSEPFGLVALEAVASGVPVVVSHRALVAEEISAAGFGLAVNTSDLDGFAGLLAELDRDDRAVEAMSRAGQVGYRLLCNSEESWADEVISQYRQVLAQATC</sequence>
<evidence type="ECO:0000259" key="1">
    <source>
        <dbReference type="Pfam" id="PF00534"/>
    </source>
</evidence>
<dbReference type="EMBL" id="AGFM01000016">
    <property type="protein sequence ID" value="EHJ61765.1"/>
    <property type="molecule type" value="Genomic_DNA"/>
</dbReference>
<keyword evidence="3" id="KW-1185">Reference proteome</keyword>
<dbReference type="Pfam" id="PF00534">
    <property type="entry name" value="Glycos_transf_1"/>
    <property type="match status" value="1"/>
</dbReference>
<keyword evidence="2" id="KW-0808">Transferase</keyword>
<dbReference type="eggNOG" id="COG0438">
    <property type="taxonomic scope" value="Bacteria"/>
</dbReference>
<dbReference type="PANTHER" id="PTHR45947:SF3">
    <property type="entry name" value="SULFOQUINOVOSYL TRANSFERASE SQD2"/>
    <property type="match status" value="1"/>
</dbReference>
<evidence type="ECO:0000313" key="2">
    <source>
        <dbReference type="EMBL" id="EHJ61765.1"/>
    </source>
</evidence>
<evidence type="ECO:0000313" key="3">
    <source>
        <dbReference type="Proteomes" id="UP000004030"/>
    </source>
</evidence>
<dbReference type="Proteomes" id="UP000004030">
    <property type="component" value="Unassembled WGS sequence"/>
</dbReference>